<evidence type="ECO:0000256" key="11">
    <source>
        <dbReference type="SAM" id="Phobius"/>
    </source>
</evidence>
<dbReference type="AlphaFoldDB" id="A0A2G8KL67"/>
<proteinExistence type="predicted"/>
<organism evidence="13 14">
    <name type="scientific">Stichopus japonicus</name>
    <name type="common">Sea cucumber</name>
    <dbReference type="NCBI Taxonomy" id="307972"/>
    <lineage>
        <taxon>Eukaryota</taxon>
        <taxon>Metazoa</taxon>
        <taxon>Echinodermata</taxon>
        <taxon>Eleutherozoa</taxon>
        <taxon>Echinozoa</taxon>
        <taxon>Holothuroidea</taxon>
        <taxon>Aspidochirotacea</taxon>
        <taxon>Aspidochirotida</taxon>
        <taxon>Stichopodidae</taxon>
        <taxon>Apostichopus</taxon>
    </lineage>
</organism>
<evidence type="ECO:0000256" key="2">
    <source>
        <dbReference type="ARBA" id="ARBA00022692"/>
    </source>
</evidence>
<keyword evidence="5 11" id="KW-0472">Membrane</keyword>
<feature type="transmembrane region" description="Helical" evidence="11">
    <location>
        <begin position="38"/>
        <end position="60"/>
    </location>
</feature>
<dbReference type="GO" id="GO:0005886">
    <property type="term" value="C:plasma membrane"/>
    <property type="evidence" value="ECO:0007669"/>
    <property type="project" value="TreeGrafter"/>
</dbReference>
<feature type="compositionally biased region" description="Polar residues" evidence="10">
    <location>
        <begin position="241"/>
        <end position="256"/>
    </location>
</feature>
<dbReference type="Gene3D" id="1.20.1070.10">
    <property type="entry name" value="Rhodopsin 7-helix transmembrane proteins"/>
    <property type="match status" value="1"/>
</dbReference>
<feature type="transmembrane region" description="Helical" evidence="11">
    <location>
        <begin position="179"/>
        <end position="202"/>
    </location>
</feature>
<gene>
    <name evidence="13" type="ORF">BSL78_14384</name>
</gene>
<dbReference type="PRINTS" id="PR00237">
    <property type="entry name" value="GPCRRHODOPSN"/>
</dbReference>
<dbReference type="SUPFAM" id="SSF81321">
    <property type="entry name" value="Family A G protein-coupled receptor-like"/>
    <property type="match status" value="1"/>
</dbReference>
<keyword evidence="2 11" id="KW-0812">Transmembrane</keyword>
<keyword evidence="6" id="KW-1015">Disulfide bond</keyword>
<feature type="transmembrane region" description="Helical" evidence="11">
    <location>
        <begin position="86"/>
        <end position="109"/>
    </location>
</feature>
<keyword evidence="7 13" id="KW-0675">Receptor</keyword>
<keyword evidence="3 11" id="KW-1133">Transmembrane helix</keyword>
<keyword evidence="14" id="KW-1185">Reference proteome</keyword>
<comment type="subcellular location">
    <subcellularLocation>
        <location evidence="1">Membrane</location>
        <topology evidence="1">Multi-pass membrane protein</topology>
    </subcellularLocation>
</comment>
<feature type="transmembrane region" description="Helical" evidence="11">
    <location>
        <begin position="140"/>
        <end position="159"/>
    </location>
</feature>
<keyword evidence="4" id="KW-0297">G-protein coupled receptor</keyword>
<feature type="region of interest" description="Disordered" evidence="10">
    <location>
        <begin position="241"/>
        <end position="271"/>
    </location>
</feature>
<dbReference type="InterPro" id="IPR000276">
    <property type="entry name" value="GPCR_Rhodpsn"/>
</dbReference>
<dbReference type="GO" id="GO:0008188">
    <property type="term" value="F:neuropeptide receptor activity"/>
    <property type="evidence" value="ECO:0007669"/>
    <property type="project" value="TreeGrafter"/>
</dbReference>
<sequence length="271" mass="31532">MQNFSYRSFSFVWEWEGGRIGFIGIFWPLRPRLKKSTLLFIIVAIWVVSFLVALPTPLFAGVQSGTHGGRQVNLCQEHWFDRRLAKAYVCFITVTEFLLPFFLMGFIYFSIAQRLWFHRTLPGNQTDQNREISLIRKRKTIPTLITVVVAFFFCWAPYYCYNLALQFDSSGAGDDESLLSTYFIVESVAMLNSVISTIIYLFMSPIFRAELVNLWKPLMYGQRFERRLKYESQRHGRYHISSRTGSNISHTKNGSLNVVRKSSHETGEARL</sequence>
<evidence type="ECO:0000256" key="7">
    <source>
        <dbReference type="ARBA" id="ARBA00023170"/>
    </source>
</evidence>
<keyword evidence="8" id="KW-0325">Glycoprotein</keyword>
<dbReference type="Proteomes" id="UP000230750">
    <property type="component" value="Unassembled WGS sequence"/>
</dbReference>
<evidence type="ECO:0000256" key="10">
    <source>
        <dbReference type="SAM" id="MobiDB-lite"/>
    </source>
</evidence>
<evidence type="ECO:0000256" key="9">
    <source>
        <dbReference type="ARBA" id="ARBA00023224"/>
    </source>
</evidence>
<evidence type="ECO:0000313" key="14">
    <source>
        <dbReference type="Proteomes" id="UP000230750"/>
    </source>
</evidence>
<evidence type="ECO:0000259" key="12">
    <source>
        <dbReference type="PROSITE" id="PS50262"/>
    </source>
</evidence>
<evidence type="ECO:0000256" key="6">
    <source>
        <dbReference type="ARBA" id="ARBA00023157"/>
    </source>
</evidence>
<reference evidence="13 14" key="1">
    <citation type="journal article" date="2017" name="PLoS Biol.">
        <title>The sea cucumber genome provides insights into morphological evolution and visceral regeneration.</title>
        <authorList>
            <person name="Zhang X."/>
            <person name="Sun L."/>
            <person name="Yuan J."/>
            <person name="Sun Y."/>
            <person name="Gao Y."/>
            <person name="Zhang L."/>
            <person name="Li S."/>
            <person name="Dai H."/>
            <person name="Hamel J.F."/>
            <person name="Liu C."/>
            <person name="Yu Y."/>
            <person name="Liu S."/>
            <person name="Lin W."/>
            <person name="Guo K."/>
            <person name="Jin S."/>
            <person name="Xu P."/>
            <person name="Storey K.B."/>
            <person name="Huan P."/>
            <person name="Zhang T."/>
            <person name="Zhou Y."/>
            <person name="Zhang J."/>
            <person name="Lin C."/>
            <person name="Li X."/>
            <person name="Xing L."/>
            <person name="Huo D."/>
            <person name="Sun M."/>
            <person name="Wang L."/>
            <person name="Mercier A."/>
            <person name="Li F."/>
            <person name="Yang H."/>
            <person name="Xiang J."/>
        </authorList>
    </citation>
    <scope>NUCLEOTIDE SEQUENCE [LARGE SCALE GENOMIC DNA]</scope>
    <source>
        <strain evidence="13">Shaxun</strain>
        <tissue evidence="13">Muscle</tissue>
    </source>
</reference>
<evidence type="ECO:0000256" key="4">
    <source>
        <dbReference type="ARBA" id="ARBA00023040"/>
    </source>
</evidence>
<accession>A0A2G8KL67</accession>
<keyword evidence="9" id="KW-0807">Transducer</keyword>
<evidence type="ECO:0000313" key="13">
    <source>
        <dbReference type="EMBL" id="PIK48752.1"/>
    </source>
</evidence>
<dbReference type="PANTHER" id="PTHR24238:SF74">
    <property type="entry name" value="PROKINETICIN RECEPTOR 2"/>
    <property type="match status" value="1"/>
</dbReference>
<name>A0A2G8KL67_STIJA</name>
<dbReference type="EMBL" id="MRZV01000504">
    <property type="protein sequence ID" value="PIK48752.1"/>
    <property type="molecule type" value="Genomic_DNA"/>
</dbReference>
<evidence type="ECO:0000256" key="3">
    <source>
        <dbReference type="ARBA" id="ARBA00022989"/>
    </source>
</evidence>
<feature type="domain" description="G-protein coupled receptors family 1 profile" evidence="12">
    <location>
        <begin position="22"/>
        <end position="200"/>
    </location>
</feature>
<dbReference type="OrthoDB" id="5975336at2759"/>
<dbReference type="Pfam" id="PF00001">
    <property type="entry name" value="7tm_1"/>
    <property type="match status" value="1"/>
</dbReference>
<dbReference type="PROSITE" id="PS50262">
    <property type="entry name" value="G_PROTEIN_RECEP_F1_2"/>
    <property type="match status" value="1"/>
</dbReference>
<evidence type="ECO:0000256" key="8">
    <source>
        <dbReference type="ARBA" id="ARBA00023180"/>
    </source>
</evidence>
<dbReference type="InterPro" id="IPR017452">
    <property type="entry name" value="GPCR_Rhodpsn_7TM"/>
</dbReference>
<comment type="caution">
    <text evidence="13">The sequence shown here is derived from an EMBL/GenBank/DDBJ whole genome shotgun (WGS) entry which is preliminary data.</text>
</comment>
<evidence type="ECO:0000256" key="5">
    <source>
        <dbReference type="ARBA" id="ARBA00023136"/>
    </source>
</evidence>
<dbReference type="STRING" id="307972.A0A2G8KL67"/>
<dbReference type="PANTHER" id="PTHR24238">
    <property type="entry name" value="G-PROTEIN COUPLED RECEPTOR"/>
    <property type="match status" value="1"/>
</dbReference>
<protein>
    <submittedName>
        <fullName evidence="13">Putative prokineticin receptor 2</fullName>
    </submittedName>
</protein>
<evidence type="ECO:0000256" key="1">
    <source>
        <dbReference type="ARBA" id="ARBA00004141"/>
    </source>
</evidence>
<feature type="compositionally biased region" description="Basic and acidic residues" evidence="10">
    <location>
        <begin position="262"/>
        <end position="271"/>
    </location>
</feature>